<dbReference type="InterPro" id="IPR041492">
    <property type="entry name" value="HAD_2"/>
</dbReference>
<dbReference type="InterPro" id="IPR051400">
    <property type="entry name" value="HAD-like_hydrolase"/>
</dbReference>
<dbReference type="Gene3D" id="1.10.150.240">
    <property type="entry name" value="Putative phosphatase, domain 2"/>
    <property type="match status" value="1"/>
</dbReference>
<evidence type="ECO:0000313" key="5">
    <source>
        <dbReference type="EMBL" id="MCE2595933.1"/>
    </source>
</evidence>
<evidence type="ECO:0000256" key="2">
    <source>
        <dbReference type="ARBA" id="ARBA00022723"/>
    </source>
</evidence>
<name>A0ABS8WBM5_9GAMM</name>
<dbReference type="PANTHER" id="PTHR46470:SF2">
    <property type="entry name" value="GLYCERALDEHYDE 3-PHOSPHATE PHOSPHATASE"/>
    <property type="match status" value="1"/>
</dbReference>
<dbReference type="InterPro" id="IPR023214">
    <property type="entry name" value="HAD_sf"/>
</dbReference>
<gene>
    <name evidence="5" type="ORF">K6Y31_14055</name>
</gene>
<dbReference type="SFLD" id="SFLDG01129">
    <property type="entry name" value="C1.5:_HAD__Beta-PGM__Phosphata"/>
    <property type="match status" value="1"/>
</dbReference>
<keyword evidence="4" id="KW-0460">Magnesium</keyword>
<dbReference type="Gene3D" id="3.40.50.1000">
    <property type="entry name" value="HAD superfamily/HAD-like"/>
    <property type="match status" value="1"/>
</dbReference>
<organism evidence="5 6">
    <name type="scientific">Motilimonas cestriensis</name>
    <dbReference type="NCBI Taxonomy" id="2742685"/>
    <lineage>
        <taxon>Bacteria</taxon>
        <taxon>Pseudomonadati</taxon>
        <taxon>Pseudomonadota</taxon>
        <taxon>Gammaproteobacteria</taxon>
        <taxon>Alteromonadales</taxon>
        <taxon>Alteromonadales genera incertae sedis</taxon>
        <taxon>Motilimonas</taxon>
    </lineage>
</organism>
<dbReference type="InterPro" id="IPR036412">
    <property type="entry name" value="HAD-like_sf"/>
</dbReference>
<dbReference type="InterPro" id="IPR023198">
    <property type="entry name" value="PGP-like_dom2"/>
</dbReference>
<reference evidence="5 6" key="1">
    <citation type="journal article" date="2022" name="Environ. Microbiol. Rep.">
        <title>Eco-phylogenetic analyses reveal divergent evolution of vitamin B12 metabolism in the marine bacterial family 'Psychromonadaceae'.</title>
        <authorList>
            <person name="Jin X."/>
            <person name="Yang Y."/>
            <person name="Cao H."/>
            <person name="Gao B."/>
            <person name="Zhao Z."/>
        </authorList>
    </citation>
    <scope>NUCLEOTIDE SEQUENCE [LARGE SCALE GENOMIC DNA]</scope>
    <source>
        <strain evidence="5 6">MKS20</strain>
    </source>
</reference>
<evidence type="ECO:0000313" key="6">
    <source>
        <dbReference type="Proteomes" id="UP001201273"/>
    </source>
</evidence>
<dbReference type="PANTHER" id="PTHR46470">
    <property type="entry name" value="N-ACYLNEURAMINATE-9-PHOSPHATASE"/>
    <property type="match status" value="1"/>
</dbReference>
<dbReference type="Pfam" id="PF13419">
    <property type="entry name" value="HAD_2"/>
    <property type="match status" value="1"/>
</dbReference>
<protein>
    <submittedName>
        <fullName evidence="5">HAD family hydrolase</fullName>
    </submittedName>
</protein>
<accession>A0ABS8WBM5</accession>
<keyword evidence="3 5" id="KW-0378">Hydrolase</keyword>
<keyword evidence="6" id="KW-1185">Reference proteome</keyword>
<dbReference type="SUPFAM" id="SSF56784">
    <property type="entry name" value="HAD-like"/>
    <property type="match status" value="1"/>
</dbReference>
<comment type="cofactor">
    <cofactor evidence="1">
        <name>Mg(2+)</name>
        <dbReference type="ChEBI" id="CHEBI:18420"/>
    </cofactor>
</comment>
<evidence type="ECO:0000256" key="1">
    <source>
        <dbReference type="ARBA" id="ARBA00001946"/>
    </source>
</evidence>
<dbReference type="Proteomes" id="UP001201273">
    <property type="component" value="Unassembled WGS sequence"/>
</dbReference>
<sequence>MLLIFDLDNTLIDRDSAFQQCLTELFTTLGITLDESQWQGMLQQDNSGRTPRAEFCQYLMDTFPDLPQQYEQLWRYFEMLPQYIQPDSSLQSLLASLGQRHSLHLLTNGSSLMQREKIAQAQLAPYFSKIFVSAEVGLHKPDPEVFRQCMAGFHARDCVMIGDDFSRDMVPAKKLGMKTVWVNVERQVEPDIIDYQISNVELLTEVLE</sequence>
<evidence type="ECO:0000256" key="3">
    <source>
        <dbReference type="ARBA" id="ARBA00022801"/>
    </source>
</evidence>
<dbReference type="RefSeq" id="WP_233053596.1">
    <property type="nucleotide sequence ID" value="NZ_JAIMJA010000014.1"/>
</dbReference>
<evidence type="ECO:0000256" key="4">
    <source>
        <dbReference type="ARBA" id="ARBA00022842"/>
    </source>
</evidence>
<dbReference type="NCBIfam" id="TIGR01509">
    <property type="entry name" value="HAD-SF-IA-v3"/>
    <property type="match status" value="1"/>
</dbReference>
<proteinExistence type="predicted"/>
<comment type="caution">
    <text evidence="5">The sequence shown here is derived from an EMBL/GenBank/DDBJ whole genome shotgun (WGS) entry which is preliminary data.</text>
</comment>
<dbReference type="GO" id="GO:0016787">
    <property type="term" value="F:hydrolase activity"/>
    <property type="evidence" value="ECO:0007669"/>
    <property type="project" value="UniProtKB-KW"/>
</dbReference>
<dbReference type="EMBL" id="JAIMJA010000014">
    <property type="protein sequence ID" value="MCE2595933.1"/>
    <property type="molecule type" value="Genomic_DNA"/>
</dbReference>
<keyword evidence="2" id="KW-0479">Metal-binding</keyword>
<dbReference type="NCBIfam" id="TIGR01549">
    <property type="entry name" value="HAD-SF-IA-v1"/>
    <property type="match status" value="1"/>
</dbReference>
<dbReference type="SFLD" id="SFLDS00003">
    <property type="entry name" value="Haloacid_Dehalogenase"/>
    <property type="match status" value="1"/>
</dbReference>
<dbReference type="InterPro" id="IPR006439">
    <property type="entry name" value="HAD-SF_hydro_IA"/>
</dbReference>